<protein>
    <submittedName>
        <fullName evidence="1">Uncharacterized protein</fullName>
    </submittedName>
</protein>
<comment type="caution">
    <text evidence="1">The sequence shown here is derived from an EMBL/GenBank/DDBJ whole genome shotgun (WGS) entry which is preliminary data.</text>
</comment>
<keyword evidence="2" id="KW-1185">Reference proteome</keyword>
<name>A0ACC1J3G3_9FUNG</name>
<proteinExistence type="predicted"/>
<evidence type="ECO:0000313" key="1">
    <source>
        <dbReference type="EMBL" id="KAJ1936254.1"/>
    </source>
</evidence>
<evidence type="ECO:0000313" key="2">
    <source>
        <dbReference type="Proteomes" id="UP001150603"/>
    </source>
</evidence>
<reference evidence="1" key="1">
    <citation type="submission" date="2022-07" db="EMBL/GenBank/DDBJ databases">
        <title>Phylogenomic reconstructions and comparative analyses of Kickxellomycotina fungi.</title>
        <authorList>
            <person name="Reynolds N.K."/>
            <person name="Stajich J.E."/>
            <person name="Barry K."/>
            <person name="Grigoriev I.V."/>
            <person name="Crous P."/>
            <person name="Smith M.E."/>
        </authorList>
    </citation>
    <scope>NUCLEOTIDE SEQUENCE</scope>
    <source>
        <strain evidence="1">NRRL 5244</strain>
    </source>
</reference>
<gene>
    <name evidence="1" type="ORF">FBU59_005110</name>
</gene>
<organism evidence="1 2">
    <name type="scientific">Linderina macrospora</name>
    <dbReference type="NCBI Taxonomy" id="4868"/>
    <lineage>
        <taxon>Eukaryota</taxon>
        <taxon>Fungi</taxon>
        <taxon>Fungi incertae sedis</taxon>
        <taxon>Zoopagomycota</taxon>
        <taxon>Kickxellomycotina</taxon>
        <taxon>Kickxellomycetes</taxon>
        <taxon>Kickxellales</taxon>
        <taxon>Kickxellaceae</taxon>
        <taxon>Linderina</taxon>
    </lineage>
</organism>
<feature type="non-terminal residue" evidence="1">
    <location>
        <position position="58"/>
    </location>
</feature>
<dbReference type="Proteomes" id="UP001150603">
    <property type="component" value="Unassembled WGS sequence"/>
</dbReference>
<dbReference type="EMBL" id="JANBPW010003950">
    <property type="protein sequence ID" value="KAJ1936254.1"/>
    <property type="molecule type" value="Genomic_DNA"/>
</dbReference>
<accession>A0ACC1J3G3</accession>
<sequence length="58" mass="6255">MATDISADTQKILHNAGLNIMVLLDLARTFEGIESSAEFSGKQFKASIDNLATAIDKE</sequence>